<organism evidence="1 2">
    <name type="scientific">Deinococcus seoulensis</name>
    <dbReference type="NCBI Taxonomy" id="1837379"/>
    <lineage>
        <taxon>Bacteria</taxon>
        <taxon>Thermotogati</taxon>
        <taxon>Deinococcota</taxon>
        <taxon>Deinococci</taxon>
        <taxon>Deinococcales</taxon>
        <taxon>Deinococcaceae</taxon>
        <taxon>Deinococcus</taxon>
    </lineage>
</organism>
<gene>
    <name evidence="1" type="ORF">GCM10008959_23650</name>
</gene>
<dbReference type="Pfam" id="PF17957">
    <property type="entry name" value="Big_7"/>
    <property type="match status" value="2"/>
</dbReference>
<dbReference type="InterPro" id="IPR013783">
    <property type="entry name" value="Ig-like_fold"/>
</dbReference>
<dbReference type="RefSeq" id="WP_189065199.1">
    <property type="nucleotide sequence ID" value="NZ_BMQM01000015.1"/>
</dbReference>
<dbReference type="Pfam" id="PF11958">
    <property type="entry name" value="DUF3472"/>
    <property type="match status" value="1"/>
</dbReference>
<evidence type="ECO:0000313" key="1">
    <source>
        <dbReference type="EMBL" id="GGR61034.1"/>
    </source>
</evidence>
<dbReference type="InterPro" id="IPR021862">
    <property type="entry name" value="DUF3472"/>
</dbReference>
<protein>
    <submittedName>
        <fullName evidence="1">Uncharacterized protein</fullName>
    </submittedName>
</protein>
<reference evidence="2" key="1">
    <citation type="journal article" date="2019" name="Int. J. Syst. Evol. Microbiol.">
        <title>The Global Catalogue of Microorganisms (GCM) 10K type strain sequencing project: providing services to taxonomists for standard genome sequencing and annotation.</title>
        <authorList>
            <consortium name="The Broad Institute Genomics Platform"/>
            <consortium name="The Broad Institute Genome Sequencing Center for Infectious Disease"/>
            <person name="Wu L."/>
            <person name="Ma J."/>
        </authorList>
    </citation>
    <scope>NUCLEOTIDE SEQUENCE [LARGE SCALE GENOMIC DNA]</scope>
    <source>
        <strain evidence="2">JCM 31404</strain>
    </source>
</reference>
<accession>A0ABQ2RTN2</accession>
<keyword evidence="2" id="KW-1185">Reference proteome</keyword>
<dbReference type="Proteomes" id="UP000634308">
    <property type="component" value="Unassembled WGS sequence"/>
</dbReference>
<dbReference type="PROSITE" id="PS51257">
    <property type="entry name" value="PROKAR_LIPOPROTEIN"/>
    <property type="match status" value="1"/>
</dbReference>
<comment type="caution">
    <text evidence="1">The sequence shown here is derived from an EMBL/GenBank/DDBJ whole genome shotgun (WGS) entry which is preliminary data.</text>
</comment>
<evidence type="ECO:0000313" key="2">
    <source>
        <dbReference type="Proteomes" id="UP000634308"/>
    </source>
</evidence>
<dbReference type="InterPro" id="IPR008964">
    <property type="entry name" value="Invasin/intimin_cell_adhesion"/>
</dbReference>
<dbReference type="EMBL" id="BMQM01000015">
    <property type="protein sequence ID" value="GGR61034.1"/>
    <property type="molecule type" value="Genomic_DNA"/>
</dbReference>
<proteinExistence type="predicted"/>
<dbReference type="Gene3D" id="2.60.40.10">
    <property type="entry name" value="Immunoglobulins"/>
    <property type="match status" value="3"/>
</dbReference>
<sequence>MPNALRALSLTLLLTACGGGQTPPTGPQPDSTLPTVTLTGQGSARGEFRFQAEARDDIAVRDVRFFDNGVLIATDAAAPYEVTRTYTSADNGSHVIKAVATDSSGNSAEVSETFTVQVQPPPRPDTTNPTVTVTAQGKPDGKFSFVAQASDDVAIRDVRFFDNDKLIATDTAAPYEITPGYTPQDDGEHTIRAVATDTSGNAAEAMVTVMLQLTPRPSSFKTVTTALTGNTGALTTTSPTVKVLDQFGRPMAGVPVTWEAESGQGWVFPHASATDAQGQALADWVLGDAPQQVLTARVAGLPDVTWKGTAAPLATQANSVHLNFDTPAATAYRISIQPVKAVRDTYFAAATIQDAYFGLQRHGDGSSGILIFSVWDTTGPATVIRPGNGTYCLDFGNEGTGKSCRLPLQWSLGERFTFEVTVTPVGNDADLTVIVTRGNGQRIDLGTIRHTGAVKLNHAYSFTEDYGPASASCLATGERLTRISPLEALVNGQWQTFKTGRFTSYYPRTRCGNIYFGNQEGDFLLGTGGRLVSDPKVQQVTLP</sequence>
<name>A0ABQ2RTN2_9DEIO</name>
<dbReference type="SUPFAM" id="SSF49373">
    <property type="entry name" value="Invasin/intimin cell-adhesion fragments"/>
    <property type="match status" value="1"/>
</dbReference>